<dbReference type="GO" id="GO:0005634">
    <property type="term" value="C:nucleus"/>
    <property type="evidence" value="ECO:0007669"/>
    <property type="project" value="TreeGrafter"/>
</dbReference>
<reference evidence="3 4" key="1">
    <citation type="submission" date="2016-12" db="EMBL/GenBank/DDBJ databases">
        <title>The genomes of Aspergillus section Nigri reveals drivers in fungal speciation.</title>
        <authorList>
            <consortium name="DOE Joint Genome Institute"/>
            <person name="Vesth T.C."/>
            <person name="Nybo J."/>
            <person name="Theobald S."/>
            <person name="Brandl J."/>
            <person name="Frisvad J.C."/>
            <person name="Nielsen K.F."/>
            <person name="Lyhne E.K."/>
            <person name="Kogle M.E."/>
            <person name="Kuo A."/>
            <person name="Riley R."/>
            <person name="Clum A."/>
            <person name="Nolan M."/>
            <person name="Lipzen A."/>
            <person name="Salamov A."/>
            <person name="Henrissat B."/>
            <person name="Wiebenga A."/>
            <person name="De Vries R.P."/>
            <person name="Grigoriev I.V."/>
            <person name="Mortensen U.H."/>
            <person name="Andersen M.R."/>
            <person name="Baker S.E."/>
        </authorList>
    </citation>
    <scope>NUCLEOTIDE SEQUENCE [LARGE SCALE GENOMIC DNA]</scope>
    <source>
        <strain evidence="3 4">IBT 23096</strain>
    </source>
</reference>
<proteinExistence type="predicted"/>
<dbReference type="Proteomes" id="UP000234275">
    <property type="component" value="Unassembled WGS sequence"/>
</dbReference>
<dbReference type="EMBL" id="MSFO01000001">
    <property type="protein sequence ID" value="PLB54749.1"/>
    <property type="molecule type" value="Genomic_DNA"/>
</dbReference>
<keyword evidence="4" id="KW-1185">Reference proteome</keyword>
<dbReference type="PANTHER" id="PTHR48070">
    <property type="entry name" value="ESTERASE OVCA2"/>
    <property type="match status" value="1"/>
</dbReference>
<name>A0A2I2GPF1_9EURO</name>
<dbReference type="InterPro" id="IPR050593">
    <property type="entry name" value="LovG"/>
</dbReference>
<protein>
    <recommendedName>
        <fullName evidence="2">Serine hydrolase domain-containing protein</fullName>
    </recommendedName>
</protein>
<dbReference type="Pfam" id="PF03959">
    <property type="entry name" value="FSH1"/>
    <property type="match status" value="1"/>
</dbReference>
<dbReference type="OrthoDB" id="2094269at2759"/>
<comment type="caution">
    <text evidence="3">The sequence shown here is derived from an EMBL/GenBank/DDBJ whole genome shotgun (WGS) entry which is preliminary data.</text>
</comment>
<dbReference type="InterPro" id="IPR029058">
    <property type="entry name" value="AB_hydrolase_fold"/>
</dbReference>
<organism evidence="3 4">
    <name type="scientific">Aspergillus steynii IBT 23096</name>
    <dbReference type="NCBI Taxonomy" id="1392250"/>
    <lineage>
        <taxon>Eukaryota</taxon>
        <taxon>Fungi</taxon>
        <taxon>Dikarya</taxon>
        <taxon>Ascomycota</taxon>
        <taxon>Pezizomycotina</taxon>
        <taxon>Eurotiomycetes</taxon>
        <taxon>Eurotiomycetidae</taxon>
        <taxon>Eurotiales</taxon>
        <taxon>Aspergillaceae</taxon>
        <taxon>Aspergillus</taxon>
        <taxon>Aspergillus subgen. Circumdati</taxon>
    </lineage>
</organism>
<accession>A0A2I2GPF1</accession>
<dbReference type="GO" id="GO:0019748">
    <property type="term" value="P:secondary metabolic process"/>
    <property type="evidence" value="ECO:0007669"/>
    <property type="project" value="TreeGrafter"/>
</dbReference>
<dbReference type="STRING" id="1392250.A0A2I2GPF1"/>
<evidence type="ECO:0000259" key="2">
    <source>
        <dbReference type="Pfam" id="PF03959"/>
    </source>
</evidence>
<keyword evidence="1" id="KW-0378">Hydrolase</keyword>
<dbReference type="PANTHER" id="PTHR48070:SF6">
    <property type="entry name" value="ESTERASE OVCA2"/>
    <property type="match status" value="1"/>
</dbReference>
<dbReference type="GeneID" id="36561995"/>
<dbReference type="RefSeq" id="XP_024710051.1">
    <property type="nucleotide sequence ID" value="XM_024854289.1"/>
</dbReference>
<dbReference type="AlphaFoldDB" id="A0A2I2GPF1"/>
<evidence type="ECO:0000313" key="4">
    <source>
        <dbReference type="Proteomes" id="UP000234275"/>
    </source>
</evidence>
<sequence length="264" mass="29500">MNHVADSIPSDLLAIPPLSSQTPLPQPLYKPIKILVIHGHGSSSSRAFYKYRGLQPLIRHHIMHTLHRDVEFYFPNAPLLPAGFEPGMWTWGLGDYRVDRVPGLQESVSFLVRYMEEHGPFDGVMGSSAGATVAIVVASLLEGDLLRGGCEEVKMKTNHPPLKFMISYSGFKMGHARYRSIYRPKIQTPIMHFIGELDTYIPGTLTLKLAERCVNNQVVYFPGGHYIPRLKRTTVAAAGFICDCLDIGGCDDESEWEEVDDDDL</sequence>
<dbReference type="GO" id="GO:0005737">
    <property type="term" value="C:cytoplasm"/>
    <property type="evidence" value="ECO:0007669"/>
    <property type="project" value="TreeGrafter"/>
</dbReference>
<feature type="domain" description="Serine hydrolase" evidence="2">
    <location>
        <begin position="30"/>
        <end position="234"/>
    </location>
</feature>
<evidence type="ECO:0000256" key="1">
    <source>
        <dbReference type="ARBA" id="ARBA00022801"/>
    </source>
</evidence>
<dbReference type="VEuPathDB" id="FungiDB:P170DRAFT_505447"/>
<dbReference type="Gene3D" id="3.40.50.1820">
    <property type="entry name" value="alpha/beta hydrolase"/>
    <property type="match status" value="1"/>
</dbReference>
<gene>
    <name evidence="3" type="ORF">P170DRAFT_505447</name>
</gene>
<evidence type="ECO:0000313" key="3">
    <source>
        <dbReference type="EMBL" id="PLB54749.1"/>
    </source>
</evidence>
<dbReference type="GO" id="GO:0016787">
    <property type="term" value="F:hydrolase activity"/>
    <property type="evidence" value="ECO:0007669"/>
    <property type="project" value="UniProtKB-KW"/>
</dbReference>
<dbReference type="InterPro" id="IPR005645">
    <property type="entry name" value="FSH-like_dom"/>
</dbReference>
<dbReference type="SUPFAM" id="SSF53474">
    <property type="entry name" value="alpha/beta-Hydrolases"/>
    <property type="match status" value="1"/>
</dbReference>